<keyword evidence="2" id="KW-1185">Reference proteome</keyword>
<evidence type="ECO:0000313" key="1">
    <source>
        <dbReference type="EMBL" id="KAG9391556.1"/>
    </source>
</evidence>
<protein>
    <submittedName>
        <fullName evidence="1">Uncharacterized protein</fullName>
    </submittedName>
</protein>
<dbReference type="AlphaFoldDB" id="A0A8J6E0A7"/>
<comment type="caution">
    <text evidence="1">The sequence shown here is derived from an EMBL/GenBank/DDBJ whole genome shotgun (WGS) entry which is preliminary data.</text>
</comment>
<dbReference type="Proteomes" id="UP000717585">
    <property type="component" value="Unassembled WGS sequence"/>
</dbReference>
<name>A0A8J6E0A7_9EUKA</name>
<gene>
    <name evidence="1" type="ORF">J8273_6321</name>
</gene>
<accession>A0A8J6E0A7</accession>
<dbReference type="EMBL" id="JAHDYR010000053">
    <property type="protein sequence ID" value="KAG9391556.1"/>
    <property type="molecule type" value="Genomic_DNA"/>
</dbReference>
<proteinExistence type="predicted"/>
<reference evidence="1" key="1">
    <citation type="submission" date="2021-05" db="EMBL/GenBank/DDBJ databases">
        <title>A free-living protist that lacks canonical eukaryotic 1 DNA replication and segregation systems.</title>
        <authorList>
            <person name="Salas-Leiva D.E."/>
            <person name="Tromer E.C."/>
            <person name="Curtis B.A."/>
            <person name="Jerlstrom-Hultqvist J."/>
            <person name="Kolisko M."/>
            <person name="Yi Z."/>
            <person name="Salas-Leiva J.S."/>
            <person name="Gallot-Lavallee L."/>
            <person name="Kops G.J.P.L."/>
            <person name="Archibald J.M."/>
            <person name="Simpson A.G.B."/>
            <person name="Roger A.J."/>
        </authorList>
    </citation>
    <scope>NUCLEOTIDE SEQUENCE</scope>
    <source>
        <strain evidence="1">BICM</strain>
    </source>
</reference>
<organism evidence="1 2">
    <name type="scientific">Carpediemonas membranifera</name>
    <dbReference type="NCBI Taxonomy" id="201153"/>
    <lineage>
        <taxon>Eukaryota</taxon>
        <taxon>Metamonada</taxon>
        <taxon>Carpediemonas-like organisms</taxon>
        <taxon>Carpediemonas</taxon>
    </lineage>
</organism>
<sequence length="565" mass="63602">MPRVFSADDVKSRTYSQHFPFGRNQPSPCHTRPLPTSSLAKIPSQSAFAPPIASPNATQPGPGLPHPVRHVTSQSMHALPLGGMHTAQSHCGVLSTHQGAGSGSRLDLTQRKSLRQIREVLNRKLEKCGFFRLYLRKNYLCSHSESQIDIQSDTDCSSDEVPSYVELASCKKLRLIKHFNDICQALTPCDKNRMSQEMVDHMFTRTFCQGLKIYDDRPELRASVNRAAFEAVCDIKETLIPKLHEHTLFEVTIAAQFIWLSRMQPLDPELAHTKRLSPQHIKRIARYSSSVEAPTGKQVRAHFQETVLGQHVNEIQCHFDAHPCAAELNKRKHRLVATVYMWAFILNEQLHSDPLLRAELPVDSKQVADLRKKFVADSMGSGSGIKSASFSSDSTIPLALRGSKSIRSLKLPDPLNCELQVVALTEFTRACLSASQQPDVKRINGKYFTSSVKLNKTLTCVYLNFFRSLEENPEESAPLILSDKEWYSKVSKSLGSTLLAHIRALQYIEPAVQVGFRRNLEMWPEIERVRGISEAVFTAGIDAFQFQEEVAHFIRQALFDQAMLN</sequence>
<evidence type="ECO:0000313" key="2">
    <source>
        <dbReference type="Proteomes" id="UP000717585"/>
    </source>
</evidence>